<evidence type="ECO:0000313" key="2">
    <source>
        <dbReference type="Proteomes" id="UP001497382"/>
    </source>
</evidence>
<organism evidence="1 2">
    <name type="scientific">Larinioides sclopetarius</name>
    <dbReference type="NCBI Taxonomy" id="280406"/>
    <lineage>
        <taxon>Eukaryota</taxon>
        <taxon>Metazoa</taxon>
        <taxon>Ecdysozoa</taxon>
        <taxon>Arthropoda</taxon>
        <taxon>Chelicerata</taxon>
        <taxon>Arachnida</taxon>
        <taxon>Araneae</taxon>
        <taxon>Araneomorphae</taxon>
        <taxon>Entelegynae</taxon>
        <taxon>Araneoidea</taxon>
        <taxon>Araneidae</taxon>
        <taxon>Larinioides</taxon>
    </lineage>
</organism>
<keyword evidence="2" id="KW-1185">Reference proteome</keyword>
<gene>
    <name evidence="1" type="ORF">LARSCL_LOCUS14667</name>
</gene>
<dbReference type="AlphaFoldDB" id="A0AAV2AU99"/>
<name>A0AAV2AU99_9ARAC</name>
<feature type="non-terminal residue" evidence="1">
    <location>
        <position position="392"/>
    </location>
</feature>
<dbReference type="EMBL" id="CAXIEN010000214">
    <property type="protein sequence ID" value="CAL1287162.1"/>
    <property type="molecule type" value="Genomic_DNA"/>
</dbReference>
<comment type="caution">
    <text evidence="1">The sequence shown here is derived from an EMBL/GenBank/DDBJ whole genome shotgun (WGS) entry which is preliminary data.</text>
</comment>
<evidence type="ECO:0000313" key="1">
    <source>
        <dbReference type="EMBL" id="CAL1287162.1"/>
    </source>
</evidence>
<sequence>MYFEEIVKETIAKIESNTSLHKYFVFLCYQRDSYMSLKKSRCLNFEHVKKLSTVSSKALEASCLNFEEYVAENSPIMPHEIILNTISAAEDIPILHLNNLYHPVVPNVTKNQMLQNVTEEENVNYRTLVPCSSTSNFTVRNNCNRNDPLSVQFDTSESNDSALQNKNTLYTTSELNRKCPAIPCVLNCTKSDVNTANDKMTIPLECCVDSTLNNTNSNMDSVHDGTTISSRYFTNSSAPITTNSYVRVANDEISNFKCDTNSNISNGINSDVVITDNQTTRFSESYTNITNPKGMNSDVDNAGDQIIALSSSKDCAHLSSTTFDYMVNHETDEEDIPLFELRNQILLKQSSHLNASLTKECTDDSHTVSDIAGIEEDMLSAFQHRKTLTRKP</sequence>
<protein>
    <submittedName>
        <fullName evidence="1">Uncharacterized protein</fullName>
    </submittedName>
</protein>
<accession>A0AAV2AU99</accession>
<reference evidence="1 2" key="1">
    <citation type="submission" date="2024-04" db="EMBL/GenBank/DDBJ databases">
        <authorList>
            <person name="Rising A."/>
            <person name="Reimegard J."/>
            <person name="Sonavane S."/>
            <person name="Akerstrom W."/>
            <person name="Nylinder S."/>
            <person name="Hedman E."/>
            <person name="Kallberg Y."/>
        </authorList>
    </citation>
    <scope>NUCLEOTIDE SEQUENCE [LARGE SCALE GENOMIC DNA]</scope>
</reference>
<proteinExistence type="predicted"/>
<dbReference type="Proteomes" id="UP001497382">
    <property type="component" value="Unassembled WGS sequence"/>
</dbReference>